<sequence length="591" mass="67767">MSENNVSPGPSGPGPPVSSKHSPLSSSASWNGEDSEEQEEESSLEESLSSEDYESEEFAHDELFQWDEESTEGNKSLEEEYLEEEDYLDEKTFLQHETYLFKEAFMEENTYLKERKLQTPLEEELKEVGTAAVQSSLNARNPVPSPIQVFNILTTTPPSSDHDLKFATSSYYSLVVPAALRDQSSQTEWPYFGRRPLISKTILDQDSSAALTLKKSELEAPESFPQGSFWDTIMNGPFDKQEEEPFDSLPSSYQTVFREIITELAAHHELQEDMEMPLNKLMESENRKKLGLLLKKNFNKYRETILWIMKRHHTDEEMPETTTTVTYLLSTLIRPEKPDTEKILRHSSTLRKKLKLDTEWTQAKMKAHRGDGKLIAYHSGKNFHILFPNGTGQIYYPSGNLALLIACNGLTKATYIVLEDSTEKKVRGLVTNSGHATFYNEDGGIWLSLSKLLGYYFPKDKHQKAWNWWNLRFHVHAPPIMSITLKLNKYIHVQIRSQDKVIFCFFAPKQKKICLNMGTKFKFVNLKLLQAMKKKTVLETGPGPTSWKIQALLGKISRSLNFLTLPDLEHFTEVIQAALNSLSMRKSRIWV</sequence>
<dbReference type="GeneID" id="101830233"/>
<dbReference type="RefSeq" id="XP_040585671.1">
    <property type="nucleotide sequence ID" value="XM_040729737.1"/>
</dbReference>
<feature type="region of interest" description="Disordered" evidence="1">
    <location>
        <begin position="1"/>
        <end position="81"/>
    </location>
</feature>
<organism evidence="3 7">
    <name type="scientific">Mesocricetus auratus</name>
    <name type="common">Golden hamster</name>
    <dbReference type="NCBI Taxonomy" id="10036"/>
    <lineage>
        <taxon>Eukaryota</taxon>
        <taxon>Metazoa</taxon>
        <taxon>Chordata</taxon>
        <taxon>Craniata</taxon>
        <taxon>Vertebrata</taxon>
        <taxon>Euteleostomi</taxon>
        <taxon>Mammalia</taxon>
        <taxon>Eutheria</taxon>
        <taxon>Euarchontoglires</taxon>
        <taxon>Glires</taxon>
        <taxon>Rodentia</taxon>
        <taxon>Myomorpha</taxon>
        <taxon>Muroidea</taxon>
        <taxon>Cricetidae</taxon>
        <taxon>Cricetinae</taxon>
        <taxon>Mesocricetus</taxon>
    </lineage>
</organism>
<evidence type="ECO:0000313" key="7">
    <source>
        <dbReference type="RefSeq" id="XP_040585709.1"/>
    </source>
</evidence>
<keyword evidence="3" id="KW-1185">Reference proteome</keyword>
<feature type="domain" description="FAM194 C-terminal" evidence="2">
    <location>
        <begin position="371"/>
        <end position="570"/>
    </location>
</feature>
<dbReference type="Pfam" id="PF14977">
    <property type="entry name" value="FAM194"/>
    <property type="match status" value="1"/>
</dbReference>
<evidence type="ECO:0000313" key="4">
    <source>
        <dbReference type="RefSeq" id="XP_040585604.1"/>
    </source>
</evidence>
<proteinExistence type="predicted"/>
<name>A0ABM2W4M7_MESAU</name>
<dbReference type="InterPro" id="IPR029281">
    <property type="entry name" value="FAM194_C"/>
</dbReference>
<evidence type="ECO:0000259" key="2">
    <source>
        <dbReference type="Pfam" id="PF14977"/>
    </source>
</evidence>
<evidence type="ECO:0000256" key="1">
    <source>
        <dbReference type="SAM" id="MobiDB-lite"/>
    </source>
</evidence>
<accession>A0ABM2W4M7</accession>
<dbReference type="PANTHER" id="PTHR23093:SF17">
    <property type="entry name" value="GLUTAMATE-RICH PROTEIN 6B"/>
    <property type="match status" value="1"/>
</dbReference>
<dbReference type="RefSeq" id="XP_040585632.1">
    <property type="nucleotide sequence ID" value="XM_040729698.1"/>
</dbReference>
<dbReference type="Proteomes" id="UP000886700">
    <property type="component" value="Unplaced"/>
</dbReference>
<protein>
    <submittedName>
        <fullName evidence="4 5">Glutamate-rich protein 6B isoform X1</fullName>
    </submittedName>
</protein>
<feature type="compositionally biased region" description="Acidic residues" evidence="1">
    <location>
        <begin position="33"/>
        <end position="56"/>
    </location>
</feature>
<evidence type="ECO:0000313" key="5">
    <source>
        <dbReference type="RefSeq" id="XP_040585632.1"/>
    </source>
</evidence>
<feature type="compositionally biased region" description="Low complexity" evidence="1">
    <location>
        <begin position="17"/>
        <end position="29"/>
    </location>
</feature>
<dbReference type="PANTHER" id="PTHR23093">
    <property type="entry name" value="SIMILAR TO CHROMOSOME 3 OPEN READING FRAME 20"/>
    <property type="match status" value="1"/>
</dbReference>
<dbReference type="RefSeq" id="XP_040585604.1">
    <property type="nucleotide sequence ID" value="XM_040729670.1"/>
</dbReference>
<dbReference type="RefSeq" id="XP_040585709.1">
    <property type="nucleotide sequence ID" value="XM_040729775.1"/>
</dbReference>
<evidence type="ECO:0000313" key="6">
    <source>
        <dbReference type="RefSeq" id="XP_040585671.1"/>
    </source>
</evidence>
<gene>
    <name evidence="4 5 6 7" type="primary">Erich6b</name>
</gene>
<evidence type="ECO:0000313" key="3">
    <source>
        <dbReference type="Proteomes" id="UP000886700"/>
    </source>
</evidence>
<reference evidence="4 5" key="1">
    <citation type="submission" date="2025-05" db="UniProtKB">
        <authorList>
            <consortium name="RefSeq"/>
        </authorList>
    </citation>
    <scope>IDENTIFICATION</scope>
    <source>
        <tissue evidence="4 5">Liver</tissue>
    </source>
</reference>